<comment type="caution">
    <text evidence="2">The sequence shown here is derived from an EMBL/GenBank/DDBJ whole genome shotgun (WGS) entry which is preliminary data.</text>
</comment>
<keyword evidence="1" id="KW-0812">Transmembrane</keyword>
<organism evidence="2 3">
    <name type="scientific">Candidatus Wildermuthbacteria bacterium RIFCSPHIGHO2_01_FULL_49_22b</name>
    <dbReference type="NCBI Taxonomy" id="1802448"/>
    <lineage>
        <taxon>Bacteria</taxon>
        <taxon>Candidatus Wildermuthiibacteriota</taxon>
    </lineage>
</organism>
<accession>A0A1G2QWS5</accession>
<evidence type="ECO:0000313" key="2">
    <source>
        <dbReference type="EMBL" id="OHA64848.1"/>
    </source>
</evidence>
<keyword evidence="1" id="KW-0472">Membrane</keyword>
<reference evidence="2 3" key="1">
    <citation type="journal article" date="2016" name="Nat. Commun.">
        <title>Thousands of microbial genomes shed light on interconnected biogeochemical processes in an aquifer system.</title>
        <authorList>
            <person name="Anantharaman K."/>
            <person name="Brown C.T."/>
            <person name="Hug L.A."/>
            <person name="Sharon I."/>
            <person name="Castelle C.J."/>
            <person name="Probst A.J."/>
            <person name="Thomas B.C."/>
            <person name="Singh A."/>
            <person name="Wilkins M.J."/>
            <person name="Karaoz U."/>
            <person name="Brodie E.L."/>
            <person name="Williams K.H."/>
            <person name="Hubbard S.S."/>
            <person name="Banfield J.F."/>
        </authorList>
    </citation>
    <scope>NUCLEOTIDE SEQUENCE [LARGE SCALE GENOMIC DNA]</scope>
</reference>
<dbReference type="STRING" id="1802448.A2672_01530"/>
<evidence type="ECO:0008006" key="4">
    <source>
        <dbReference type="Google" id="ProtNLM"/>
    </source>
</evidence>
<protein>
    <recommendedName>
        <fullName evidence="4">Baseplate protein J-like domain-containing protein</fullName>
    </recommendedName>
</protein>
<evidence type="ECO:0000256" key="1">
    <source>
        <dbReference type="SAM" id="Phobius"/>
    </source>
</evidence>
<dbReference type="AlphaFoldDB" id="A0A1G2QWS5"/>
<proteinExistence type="predicted"/>
<dbReference type="Proteomes" id="UP000178065">
    <property type="component" value="Unassembled WGS sequence"/>
</dbReference>
<evidence type="ECO:0000313" key="3">
    <source>
        <dbReference type="Proteomes" id="UP000178065"/>
    </source>
</evidence>
<sequence>MANWKIQDIAPPKKLKGKEGGTVLSKEPEKGGLKNRRGLPRWFIGGILPLFVLAVISIGVVHFFFAKAEVLVWPATRTIKLLEPIVAEVERSQANLQERIIPARTLTTEKTATRLFDASSRTIKEDRATGTIRVFNGYTTSPQTLIAQTRFVSEEGKLFRTPVKITIPGATQQGGKLVPGFFDVQVVAAEPGEDYNIGPSNFSLPGLSGFESYTAIYGESSEPMTGGSEREVPVVSEEDIAKAKESLIKELTASAAQELLAQAPEQMATSKELVSIRVTEADSLVDAGAEVAKFNVRISLIATAFLLAQADLNTLRDGFLREELQEGERIAAEKTQTSFQEIAVNQDNNTVAFELGIETVAYQYVDPTELKIKLRGKSKKEAVGILASYDSLEKTDLSLWPFWFSFVPEDVDRIRVRTVVD</sequence>
<feature type="transmembrane region" description="Helical" evidence="1">
    <location>
        <begin position="42"/>
        <end position="65"/>
    </location>
</feature>
<gene>
    <name evidence="2" type="ORF">A2672_01530</name>
</gene>
<dbReference type="EMBL" id="MHTT01000027">
    <property type="protein sequence ID" value="OHA64848.1"/>
    <property type="molecule type" value="Genomic_DNA"/>
</dbReference>
<keyword evidence="1" id="KW-1133">Transmembrane helix</keyword>
<name>A0A1G2QWS5_9BACT</name>